<evidence type="ECO:0000313" key="6">
    <source>
        <dbReference type="EMBL" id="KAH7037082.1"/>
    </source>
</evidence>
<dbReference type="InterPro" id="IPR050641">
    <property type="entry name" value="RIFMO-like"/>
</dbReference>
<dbReference type="AlphaFoldDB" id="A0A9P8YDW8"/>
<dbReference type="Proteomes" id="UP000756346">
    <property type="component" value="Unassembled WGS sequence"/>
</dbReference>
<dbReference type="GO" id="GO:0071949">
    <property type="term" value="F:FAD binding"/>
    <property type="evidence" value="ECO:0007669"/>
    <property type="project" value="InterPro"/>
</dbReference>
<evidence type="ECO:0000256" key="1">
    <source>
        <dbReference type="ARBA" id="ARBA00005179"/>
    </source>
</evidence>
<reference evidence="6" key="1">
    <citation type="journal article" date="2021" name="Nat. Commun.">
        <title>Genetic determinants of endophytism in the Arabidopsis root mycobiome.</title>
        <authorList>
            <person name="Mesny F."/>
            <person name="Miyauchi S."/>
            <person name="Thiergart T."/>
            <person name="Pickel B."/>
            <person name="Atanasova L."/>
            <person name="Karlsson M."/>
            <person name="Huettel B."/>
            <person name="Barry K.W."/>
            <person name="Haridas S."/>
            <person name="Chen C."/>
            <person name="Bauer D."/>
            <person name="Andreopoulos W."/>
            <person name="Pangilinan J."/>
            <person name="LaButti K."/>
            <person name="Riley R."/>
            <person name="Lipzen A."/>
            <person name="Clum A."/>
            <person name="Drula E."/>
            <person name="Henrissat B."/>
            <person name="Kohler A."/>
            <person name="Grigoriev I.V."/>
            <person name="Martin F.M."/>
            <person name="Hacquard S."/>
        </authorList>
    </citation>
    <scope>NUCLEOTIDE SEQUENCE</scope>
    <source>
        <strain evidence="6">MPI-CAGE-CH-0230</strain>
    </source>
</reference>
<dbReference type="Gene3D" id="3.50.50.60">
    <property type="entry name" value="FAD/NAD(P)-binding domain"/>
    <property type="match status" value="1"/>
</dbReference>
<keyword evidence="4" id="KW-0560">Oxidoreductase</keyword>
<dbReference type="PANTHER" id="PTHR43004:SF21">
    <property type="entry name" value="FAD-BINDING DOMAIN-CONTAINING PROTEIN-RELATED"/>
    <property type="match status" value="1"/>
</dbReference>
<keyword evidence="7" id="KW-1185">Reference proteome</keyword>
<proteinExistence type="predicted"/>
<accession>A0A9P8YDW8</accession>
<dbReference type="GeneID" id="70190359"/>
<sequence>MTKSLSDQAETMETVETPVLVVGSGPAGLLLAFQLARYGVRCMLVERNLDTTKWPKMDITNCRSMELFNRLGISEAFREQGVAQHYSSDVLFSTGLSEGGELVAKWSLPSPDVWKERIRQQNDGTMPREPYQRCSQAIFEAWLKKRILAEPLIDTRYGHKFESFKEGKDFVEAEITDVEKNEKYTVRSRFLVGCDGAGSRVRRNLGVELVGGPAPIAMYLVHFKSRDLSRLQKQGQFWHIFFTSGAAIIAQDEVETWTIHIPIPLDVDWKQLDPRQEVYKALGGSLAPFPIEVGEILVCSAWRPAISVAEKYSSPSLKVFLAGDSAHQNIPTGGYGMNTAVGDSFDIGWKLAAIINGWGGDQLLSSYELERKPVAIRNIERSGVHHRVHQTYVEWTMGAGPGVVTANADAGAALRERIRQHVLRNDGENQDHGIELGYRYSNSNIILKEKAQDAESDFDYRNYVPSPVPGARAPHVFLADCKTSIFDIFGPQFTLVDFSIDGTWAASFEKSASRLNIPLKCANLPRESQAKKVWGEATHS</sequence>
<organism evidence="6 7">
    <name type="scientific">Microdochium trichocladiopsis</name>
    <dbReference type="NCBI Taxonomy" id="1682393"/>
    <lineage>
        <taxon>Eukaryota</taxon>
        <taxon>Fungi</taxon>
        <taxon>Dikarya</taxon>
        <taxon>Ascomycota</taxon>
        <taxon>Pezizomycotina</taxon>
        <taxon>Sordariomycetes</taxon>
        <taxon>Xylariomycetidae</taxon>
        <taxon>Xylariales</taxon>
        <taxon>Microdochiaceae</taxon>
        <taxon>Microdochium</taxon>
    </lineage>
</organism>
<dbReference type="EMBL" id="JAGTJQ010000002">
    <property type="protein sequence ID" value="KAH7037082.1"/>
    <property type="molecule type" value="Genomic_DNA"/>
</dbReference>
<keyword evidence="3" id="KW-0274">FAD</keyword>
<protein>
    <submittedName>
        <fullName evidence="6">FAD binding domain-containing protein</fullName>
    </submittedName>
</protein>
<dbReference type="Gene3D" id="3.40.30.120">
    <property type="match status" value="1"/>
</dbReference>
<comment type="pathway">
    <text evidence="1">Secondary metabolite biosynthesis.</text>
</comment>
<feature type="domain" description="FAD-binding" evidence="5">
    <location>
        <begin position="16"/>
        <end position="381"/>
    </location>
</feature>
<keyword evidence="2" id="KW-0285">Flavoprotein</keyword>
<evidence type="ECO:0000256" key="4">
    <source>
        <dbReference type="ARBA" id="ARBA00023002"/>
    </source>
</evidence>
<dbReference type="Gene3D" id="3.30.9.10">
    <property type="entry name" value="D-Amino Acid Oxidase, subunit A, domain 2"/>
    <property type="match status" value="1"/>
</dbReference>
<comment type="caution">
    <text evidence="6">The sequence shown here is derived from an EMBL/GenBank/DDBJ whole genome shotgun (WGS) entry which is preliminary data.</text>
</comment>
<dbReference type="PANTHER" id="PTHR43004">
    <property type="entry name" value="TRK SYSTEM POTASSIUM UPTAKE PROTEIN"/>
    <property type="match status" value="1"/>
</dbReference>
<dbReference type="Pfam" id="PF01494">
    <property type="entry name" value="FAD_binding_3"/>
    <property type="match status" value="1"/>
</dbReference>
<dbReference type="InterPro" id="IPR002938">
    <property type="entry name" value="FAD-bd"/>
</dbReference>
<evidence type="ECO:0000259" key="5">
    <source>
        <dbReference type="Pfam" id="PF01494"/>
    </source>
</evidence>
<evidence type="ECO:0000313" key="7">
    <source>
        <dbReference type="Proteomes" id="UP000756346"/>
    </source>
</evidence>
<name>A0A9P8YDW8_9PEZI</name>
<dbReference type="OrthoDB" id="2690153at2759"/>
<dbReference type="RefSeq" id="XP_046016203.1">
    <property type="nucleotide sequence ID" value="XM_046160813.1"/>
</dbReference>
<dbReference type="PRINTS" id="PR00420">
    <property type="entry name" value="RNGMNOXGNASE"/>
</dbReference>
<dbReference type="GO" id="GO:0016709">
    <property type="term" value="F:oxidoreductase activity, acting on paired donors, with incorporation or reduction of molecular oxygen, NAD(P)H as one donor, and incorporation of one atom of oxygen"/>
    <property type="evidence" value="ECO:0007669"/>
    <property type="project" value="UniProtKB-ARBA"/>
</dbReference>
<dbReference type="SUPFAM" id="SSF51905">
    <property type="entry name" value="FAD/NAD(P)-binding domain"/>
    <property type="match status" value="1"/>
</dbReference>
<dbReference type="InterPro" id="IPR036188">
    <property type="entry name" value="FAD/NAD-bd_sf"/>
</dbReference>
<evidence type="ECO:0000256" key="3">
    <source>
        <dbReference type="ARBA" id="ARBA00022827"/>
    </source>
</evidence>
<evidence type="ECO:0000256" key="2">
    <source>
        <dbReference type="ARBA" id="ARBA00022630"/>
    </source>
</evidence>
<gene>
    <name evidence="6" type="ORF">B0I36DRAFT_380367</name>
</gene>